<feature type="transmembrane region" description="Helical" evidence="1">
    <location>
        <begin position="336"/>
        <end position="355"/>
    </location>
</feature>
<dbReference type="PANTHER" id="PTHR12459">
    <property type="entry name" value="TRANSMEMBRANE PROTEIN 135-RELATED"/>
    <property type="match status" value="1"/>
</dbReference>
<keyword evidence="1" id="KW-1133">Transmembrane helix</keyword>
<dbReference type="InParanoid" id="A0A3N4KSR1"/>
<dbReference type="OrthoDB" id="4021778at2759"/>
<keyword evidence="1" id="KW-0812">Transmembrane</keyword>
<dbReference type="AlphaFoldDB" id="A0A3N4KSR1"/>
<sequence>MGTLVRKQELRHFNHSFLRPFLRAYGLGFLSYLSPRLFSLLLSKARRRRSNKQSRALVPAVLDIFKKSLELHRFPAFCGVTIGGWHVLQPLFDKLLGHIPGSSGVGRYVNYHRSRIATFLASSTSAAGAIQLLNTCKKSHDAGRTLDLTFFAVSKALDVIVGELWARRKARRASSGKFTNFETKIGNAADAVVFAASAAAITFSWFYLPDRLPVSYNKWITDIVDADSRLLETLRRIRAGVFVYGKDTGQAPLLQSMCEDLGLPKVWGDPALTKPIPCDIVHGGYSPSCEAHAIYRFWNAWKAGFLMYLGLNFLVRIRNPSTKALLKALADSAKSAAFLGTFVGSFWYAICLTRTRLGPYVLPWIDQIHLDNYCVRVGSLACGWSILIEPVHRRTEIAFFMAPKALATLFPRKYNREYLWIETLIFALSSGVVYTTLKENPERVRGVFGKLLRRVVA</sequence>
<organism evidence="2 3">
    <name type="scientific">Morchella conica CCBAS932</name>
    <dbReference type="NCBI Taxonomy" id="1392247"/>
    <lineage>
        <taxon>Eukaryota</taxon>
        <taxon>Fungi</taxon>
        <taxon>Dikarya</taxon>
        <taxon>Ascomycota</taxon>
        <taxon>Pezizomycotina</taxon>
        <taxon>Pezizomycetes</taxon>
        <taxon>Pezizales</taxon>
        <taxon>Morchellaceae</taxon>
        <taxon>Morchella</taxon>
    </lineage>
</organism>
<evidence type="ECO:0000313" key="2">
    <source>
        <dbReference type="EMBL" id="RPB13593.1"/>
    </source>
</evidence>
<evidence type="ECO:0000313" key="3">
    <source>
        <dbReference type="Proteomes" id="UP000277580"/>
    </source>
</evidence>
<accession>A0A3N4KSR1</accession>
<feature type="transmembrane region" description="Helical" evidence="1">
    <location>
        <begin position="20"/>
        <end position="42"/>
    </location>
</feature>
<feature type="transmembrane region" description="Helical" evidence="1">
    <location>
        <begin position="297"/>
        <end position="315"/>
    </location>
</feature>
<evidence type="ECO:0008006" key="4">
    <source>
        <dbReference type="Google" id="ProtNLM"/>
    </source>
</evidence>
<evidence type="ECO:0000256" key="1">
    <source>
        <dbReference type="SAM" id="Phobius"/>
    </source>
</evidence>
<feature type="transmembrane region" description="Helical" evidence="1">
    <location>
        <begin position="148"/>
        <end position="166"/>
    </location>
</feature>
<feature type="transmembrane region" description="Helical" evidence="1">
    <location>
        <begin position="116"/>
        <end position="133"/>
    </location>
</feature>
<feature type="transmembrane region" description="Helical" evidence="1">
    <location>
        <begin position="418"/>
        <end position="437"/>
    </location>
</feature>
<protein>
    <recommendedName>
        <fullName evidence="4">Integral membrane protein</fullName>
    </recommendedName>
</protein>
<gene>
    <name evidence="2" type="ORF">P167DRAFT_553016</name>
</gene>
<reference evidence="2 3" key="1">
    <citation type="journal article" date="2018" name="Nat. Ecol. Evol.">
        <title>Pezizomycetes genomes reveal the molecular basis of ectomycorrhizal truffle lifestyle.</title>
        <authorList>
            <person name="Murat C."/>
            <person name="Payen T."/>
            <person name="Noel B."/>
            <person name="Kuo A."/>
            <person name="Morin E."/>
            <person name="Chen J."/>
            <person name="Kohler A."/>
            <person name="Krizsan K."/>
            <person name="Balestrini R."/>
            <person name="Da Silva C."/>
            <person name="Montanini B."/>
            <person name="Hainaut M."/>
            <person name="Levati E."/>
            <person name="Barry K.W."/>
            <person name="Belfiori B."/>
            <person name="Cichocki N."/>
            <person name="Clum A."/>
            <person name="Dockter R.B."/>
            <person name="Fauchery L."/>
            <person name="Guy J."/>
            <person name="Iotti M."/>
            <person name="Le Tacon F."/>
            <person name="Lindquist E.A."/>
            <person name="Lipzen A."/>
            <person name="Malagnac F."/>
            <person name="Mello A."/>
            <person name="Molinier V."/>
            <person name="Miyauchi S."/>
            <person name="Poulain J."/>
            <person name="Riccioni C."/>
            <person name="Rubini A."/>
            <person name="Sitrit Y."/>
            <person name="Splivallo R."/>
            <person name="Traeger S."/>
            <person name="Wang M."/>
            <person name="Zifcakova L."/>
            <person name="Wipf D."/>
            <person name="Zambonelli A."/>
            <person name="Paolocci F."/>
            <person name="Nowrousian M."/>
            <person name="Ottonello S."/>
            <person name="Baldrian P."/>
            <person name="Spatafora J.W."/>
            <person name="Henrissat B."/>
            <person name="Nagy L.G."/>
            <person name="Aury J.M."/>
            <person name="Wincker P."/>
            <person name="Grigoriev I.V."/>
            <person name="Bonfante P."/>
            <person name="Martin F.M."/>
        </authorList>
    </citation>
    <scope>NUCLEOTIDE SEQUENCE [LARGE SCALE GENOMIC DNA]</scope>
    <source>
        <strain evidence="2 3">CCBAS932</strain>
    </source>
</reference>
<dbReference type="Proteomes" id="UP000277580">
    <property type="component" value="Unassembled WGS sequence"/>
</dbReference>
<feature type="transmembrane region" description="Helical" evidence="1">
    <location>
        <begin position="187"/>
        <end position="208"/>
    </location>
</feature>
<dbReference type="InterPro" id="IPR026749">
    <property type="entry name" value="Tmem135"/>
</dbReference>
<dbReference type="PANTHER" id="PTHR12459:SF15">
    <property type="entry name" value="TRANSMEMBRANE PROTEIN 135"/>
    <property type="match status" value="1"/>
</dbReference>
<keyword evidence="1" id="KW-0472">Membrane</keyword>
<proteinExistence type="predicted"/>
<keyword evidence="3" id="KW-1185">Reference proteome</keyword>
<dbReference type="EMBL" id="ML119122">
    <property type="protein sequence ID" value="RPB13593.1"/>
    <property type="molecule type" value="Genomic_DNA"/>
</dbReference>
<name>A0A3N4KSR1_9PEZI</name>